<dbReference type="RefSeq" id="WP_276234698.1">
    <property type="nucleotide sequence ID" value="NZ_CP119802.1"/>
</dbReference>
<keyword evidence="7" id="KW-0472">Membrane</keyword>
<dbReference type="Gene3D" id="3.30.565.10">
    <property type="entry name" value="Histidine kinase-like ATPase, C-terminal domain"/>
    <property type="match status" value="1"/>
</dbReference>
<evidence type="ECO:0000256" key="2">
    <source>
        <dbReference type="ARBA" id="ARBA00012438"/>
    </source>
</evidence>
<evidence type="ECO:0000259" key="8">
    <source>
        <dbReference type="PROSITE" id="PS50109"/>
    </source>
</evidence>
<dbReference type="EMBL" id="JBHTAP010000001">
    <property type="protein sequence ID" value="MFC7236538.1"/>
    <property type="molecule type" value="Genomic_DNA"/>
</dbReference>
<keyword evidence="6" id="KW-0067">ATP-binding</keyword>
<keyword evidence="4" id="KW-0547">Nucleotide-binding</keyword>
<evidence type="ECO:0000256" key="5">
    <source>
        <dbReference type="ARBA" id="ARBA00022777"/>
    </source>
</evidence>
<evidence type="ECO:0000256" key="6">
    <source>
        <dbReference type="ARBA" id="ARBA00022840"/>
    </source>
</evidence>
<keyword evidence="7" id="KW-0812">Transmembrane</keyword>
<feature type="transmembrane region" description="Helical" evidence="7">
    <location>
        <begin position="45"/>
        <end position="64"/>
    </location>
</feature>
<keyword evidence="11" id="KW-1185">Reference proteome</keyword>
<evidence type="ECO:0000313" key="9">
    <source>
        <dbReference type="EMBL" id="MFC7233731.1"/>
    </source>
</evidence>
<dbReference type="GO" id="GO:0004673">
    <property type="term" value="F:protein histidine kinase activity"/>
    <property type="evidence" value="ECO:0007669"/>
    <property type="project" value="UniProtKB-EC"/>
</dbReference>
<protein>
    <recommendedName>
        <fullName evidence="2">histidine kinase</fullName>
        <ecNumber evidence="2">2.7.13.3</ecNumber>
    </recommendedName>
</protein>
<comment type="catalytic activity">
    <reaction evidence="1">
        <text>ATP + protein L-histidine = ADP + protein N-phospho-L-histidine.</text>
        <dbReference type="EC" id="2.7.13.3"/>
    </reaction>
</comment>
<feature type="transmembrane region" description="Helical" evidence="7">
    <location>
        <begin position="100"/>
        <end position="121"/>
    </location>
</feature>
<keyword evidence="7" id="KW-1133">Transmembrane helix</keyword>
<keyword evidence="3" id="KW-0808">Transferase</keyword>
<gene>
    <name evidence="9" type="ORF">ACFQJ4_00215</name>
    <name evidence="10" type="ORF">ACFQJ4_14620</name>
</gene>
<dbReference type="InterPro" id="IPR036890">
    <property type="entry name" value="HATPase_C_sf"/>
</dbReference>
<dbReference type="EC" id="2.7.13.3" evidence="2"/>
<name>A0ABD5ZJH4_9EURY</name>
<feature type="transmembrane region" description="Helical" evidence="7">
    <location>
        <begin position="76"/>
        <end position="94"/>
    </location>
</feature>
<evidence type="ECO:0000256" key="4">
    <source>
        <dbReference type="ARBA" id="ARBA00022741"/>
    </source>
</evidence>
<evidence type="ECO:0000256" key="7">
    <source>
        <dbReference type="SAM" id="Phobius"/>
    </source>
</evidence>
<dbReference type="Pfam" id="PF02518">
    <property type="entry name" value="HATPase_c"/>
    <property type="match status" value="1"/>
</dbReference>
<proteinExistence type="predicted"/>
<evidence type="ECO:0000256" key="3">
    <source>
        <dbReference type="ARBA" id="ARBA00022679"/>
    </source>
</evidence>
<comment type="caution">
    <text evidence="9">The sequence shown here is derived from an EMBL/GenBank/DDBJ whole genome shotgun (WGS) entry which is preliminary data.</text>
</comment>
<organism evidence="9 11">
    <name type="scientific">Halosegnis marinus</name>
    <dbReference type="NCBI Taxonomy" id="3034023"/>
    <lineage>
        <taxon>Archaea</taxon>
        <taxon>Methanobacteriati</taxon>
        <taxon>Methanobacteriota</taxon>
        <taxon>Stenosarchaea group</taxon>
        <taxon>Halobacteria</taxon>
        <taxon>Halobacteriales</taxon>
        <taxon>Natronomonadaceae</taxon>
        <taxon>Halosegnis</taxon>
    </lineage>
</organism>
<evidence type="ECO:0000256" key="1">
    <source>
        <dbReference type="ARBA" id="ARBA00000085"/>
    </source>
</evidence>
<dbReference type="GO" id="GO:0005524">
    <property type="term" value="F:ATP binding"/>
    <property type="evidence" value="ECO:0007669"/>
    <property type="project" value="UniProtKB-KW"/>
</dbReference>
<dbReference type="PANTHER" id="PTHR44936">
    <property type="entry name" value="SENSOR PROTEIN CREC"/>
    <property type="match status" value="1"/>
</dbReference>
<dbReference type="GeneID" id="79268270"/>
<accession>A0ABD5ZJH4</accession>
<dbReference type="PANTHER" id="PTHR44936:SF10">
    <property type="entry name" value="SENSOR PROTEIN RSTB"/>
    <property type="match status" value="1"/>
</dbReference>
<dbReference type="InterPro" id="IPR003594">
    <property type="entry name" value="HATPase_dom"/>
</dbReference>
<dbReference type="PROSITE" id="PS50109">
    <property type="entry name" value="HIS_KIN"/>
    <property type="match status" value="1"/>
</dbReference>
<dbReference type="SUPFAM" id="SSF55874">
    <property type="entry name" value="ATPase domain of HSP90 chaperone/DNA topoisomerase II/histidine kinase"/>
    <property type="match status" value="1"/>
</dbReference>
<reference evidence="9" key="1">
    <citation type="journal article" date="2014" name="Int. J. Syst. Evol. Microbiol.">
        <title>Complete genome sequence of Corynebacterium casei LMG S-19264T (=DSM 44701T), isolated from a smear-ripened cheese.</title>
        <authorList>
            <consortium name="US DOE Joint Genome Institute (JGI-PGF)"/>
            <person name="Walter F."/>
            <person name="Albersmeier A."/>
            <person name="Kalinowski J."/>
            <person name="Ruckert C."/>
        </authorList>
    </citation>
    <scope>NUCLEOTIDE SEQUENCE [LARGE SCALE GENOMIC DNA]</scope>
    <source>
        <strain evidence="9">CCM 7403</strain>
    </source>
</reference>
<evidence type="ECO:0000313" key="10">
    <source>
        <dbReference type="EMBL" id="MFC7236538.1"/>
    </source>
</evidence>
<dbReference type="AlphaFoldDB" id="A0ABD5ZJH4"/>
<dbReference type="InterPro" id="IPR005467">
    <property type="entry name" value="His_kinase_dom"/>
</dbReference>
<reference evidence="11" key="2">
    <citation type="journal article" date="2019" name="Int. J. Syst. Evol. Microbiol.">
        <title>The Global Catalogue of Microorganisms (GCM) 10K type strain sequencing project: providing services to taxonomists for standard genome sequencing and annotation.</title>
        <authorList>
            <consortium name="The Broad Institute Genomics Platform"/>
            <consortium name="The Broad Institute Genome Sequencing Center for Infectious Disease"/>
            <person name="Wu L."/>
            <person name="Ma J."/>
        </authorList>
    </citation>
    <scope>NUCLEOTIDE SEQUENCE [LARGE SCALE GENOMIC DNA]</scope>
    <source>
        <strain evidence="11">DT85</strain>
    </source>
</reference>
<dbReference type="InterPro" id="IPR050980">
    <property type="entry name" value="2C_sensor_his_kinase"/>
</dbReference>
<dbReference type="EMBL" id="JBHTAP010000001">
    <property type="protein sequence ID" value="MFC7233731.1"/>
    <property type="molecule type" value="Genomic_DNA"/>
</dbReference>
<dbReference type="SMART" id="SM00387">
    <property type="entry name" value="HATPase_c"/>
    <property type="match status" value="1"/>
</dbReference>
<keyword evidence="5 9" id="KW-0418">Kinase</keyword>
<feature type="domain" description="Histidine kinase" evidence="8">
    <location>
        <begin position="147"/>
        <end position="345"/>
    </location>
</feature>
<sequence>MNLRRVSTGVGRLLAAGSLAATGLLVVVPNALALAAGQPLAGTAVASLGTALGLVVVAASAVLYRADISTRNVARVAAWNLLGLVVLGAVLLLSRSTIDAAVPLFLVASVLAVSSFAHLVIGVHDVLRIRAGELARERERLSVVNTLLRHNLRNEAQLLLGLAGAVEDAETRERIEAVGDRLGDLNDKARELQRLLDEPSDGEARDLSALVAGVVSTVRERHPDATFETAVPDGVSVAGDERLERVVRELVENAAVHAGDAPTVTVSATVEGGRVALAVGDDGPGVPEMEQAVVGREEPVTQLSHSQGLGLWLSKWLTESVGGDLGFAERDGDGRANSVVLRLERADA</sequence>
<reference evidence="9" key="3">
    <citation type="submission" date="2024-09" db="EMBL/GenBank/DDBJ databases">
        <authorList>
            <person name="Sun Q."/>
        </authorList>
    </citation>
    <scope>NUCLEOTIDE SEQUENCE</scope>
    <source>
        <strain evidence="9">CCM 7403</strain>
    </source>
</reference>
<evidence type="ECO:0000313" key="11">
    <source>
        <dbReference type="Proteomes" id="UP001596398"/>
    </source>
</evidence>
<dbReference type="Proteomes" id="UP001596398">
    <property type="component" value="Unassembled WGS sequence"/>
</dbReference>